<dbReference type="SUPFAM" id="SSF55961">
    <property type="entry name" value="Bet v1-like"/>
    <property type="match status" value="1"/>
</dbReference>
<dbReference type="InterPro" id="IPR023393">
    <property type="entry name" value="START-like_dom_sf"/>
</dbReference>
<dbReference type="Proteomes" id="UP001595897">
    <property type="component" value="Unassembled WGS sequence"/>
</dbReference>
<dbReference type="RefSeq" id="WP_382410265.1">
    <property type="nucleotide sequence ID" value="NZ_JBHSGU010000019.1"/>
</dbReference>
<dbReference type="Gene3D" id="3.30.530.20">
    <property type="match status" value="1"/>
</dbReference>
<name>A0ABV9LYF8_9ALTE</name>
<comment type="caution">
    <text evidence="1">The sequence shown here is derived from an EMBL/GenBank/DDBJ whole genome shotgun (WGS) entry which is preliminary data.</text>
</comment>
<gene>
    <name evidence="1" type="ORF">ACFO4O_15785</name>
</gene>
<dbReference type="Pfam" id="PF10604">
    <property type="entry name" value="Polyketide_cyc2"/>
    <property type="match status" value="1"/>
</dbReference>
<evidence type="ECO:0000313" key="1">
    <source>
        <dbReference type="EMBL" id="MFC4701616.1"/>
    </source>
</evidence>
<proteinExistence type="predicted"/>
<protein>
    <submittedName>
        <fullName evidence="1">SRPBCC family protein</fullName>
    </submittedName>
</protein>
<keyword evidence="2" id="KW-1185">Reference proteome</keyword>
<dbReference type="CDD" id="cd07821">
    <property type="entry name" value="PYR_PYL_RCAR_like"/>
    <property type="match status" value="1"/>
</dbReference>
<sequence length="145" mass="16477">MFHIKVERMINKPIQEVFDALSDHENYSAFKGVDASRLLEQGSSEKNGLGALREIVAGKSVLHERIVAFEPPHTLAYLIEFSKPLPYQHEFGRITLSEVDGKTRAQWESRGHIGIPILGTYYFDKQIQKFGARAFGSILKTIDMR</sequence>
<dbReference type="EMBL" id="JBHSGU010000019">
    <property type="protein sequence ID" value="MFC4701616.1"/>
    <property type="molecule type" value="Genomic_DNA"/>
</dbReference>
<reference evidence="2" key="1">
    <citation type="journal article" date="2019" name="Int. J. Syst. Evol. Microbiol.">
        <title>The Global Catalogue of Microorganisms (GCM) 10K type strain sequencing project: providing services to taxonomists for standard genome sequencing and annotation.</title>
        <authorList>
            <consortium name="The Broad Institute Genomics Platform"/>
            <consortium name="The Broad Institute Genome Sequencing Center for Infectious Disease"/>
            <person name="Wu L."/>
            <person name="Ma J."/>
        </authorList>
    </citation>
    <scope>NUCLEOTIDE SEQUENCE [LARGE SCALE GENOMIC DNA]</scope>
    <source>
        <strain evidence="2">KACC 12507</strain>
    </source>
</reference>
<evidence type="ECO:0000313" key="2">
    <source>
        <dbReference type="Proteomes" id="UP001595897"/>
    </source>
</evidence>
<dbReference type="InterPro" id="IPR019587">
    <property type="entry name" value="Polyketide_cyclase/dehydratase"/>
</dbReference>
<organism evidence="1 2">
    <name type="scientific">Glaciecola siphonariae</name>
    <dbReference type="NCBI Taxonomy" id="521012"/>
    <lineage>
        <taxon>Bacteria</taxon>
        <taxon>Pseudomonadati</taxon>
        <taxon>Pseudomonadota</taxon>
        <taxon>Gammaproteobacteria</taxon>
        <taxon>Alteromonadales</taxon>
        <taxon>Alteromonadaceae</taxon>
        <taxon>Glaciecola</taxon>
    </lineage>
</organism>
<accession>A0ABV9LYF8</accession>